<comment type="caution">
    <text evidence="12">The sequence shown here is derived from an EMBL/GenBank/DDBJ whole genome shotgun (WGS) entry which is preliminary data.</text>
</comment>
<evidence type="ECO:0000256" key="2">
    <source>
        <dbReference type="ARBA" id="ARBA00022475"/>
    </source>
</evidence>
<organism evidence="12 13">
    <name type="scientific">Endocarpon pusillum</name>
    <dbReference type="NCBI Taxonomy" id="364733"/>
    <lineage>
        <taxon>Eukaryota</taxon>
        <taxon>Fungi</taxon>
        <taxon>Dikarya</taxon>
        <taxon>Ascomycota</taxon>
        <taxon>Pezizomycotina</taxon>
        <taxon>Eurotiomycetes</taxon>
        <taxon>Chaetothyriomycetidae</taxon>
        <taxon>Verrucariales</taxon>
        <taxon>Verrucariaceae</taxon>
        <taxon>Endocarpon</taxon>
    </lineage>
</organism>
<feature type="region of interest" description="Disordered" evidence="9">
    <location>
        <begin position="1"/>
        <end position="61"/>
    </location>
</feature>
<dbReference type="SUPFAM" id="SSF81653">
    <property type="entry name" value="Calcium ATPase, transduction domain A"/>
    <property type="match status" value="1"/>
</dbReference>
<dbReference type="InterPro" id="IPR023299">
    <property type="entry name" value="ATPase_P-typ_cyto_dom_N"/>
</dbReference>
<sequence>MSSPLDFTIKTPHSQAIADPDEDDLPPKVAAERRIRYLDDDDLEAQEGPHRTTAQSNDVLRRRSSSFSIHSVHSIQRGDRVRDPARALPIAYRTVSFNISNTQERAAFEAKETKREAEEIIGNQEWHLVSAEELYEQQAVDPGTGLSALAAKERLSKYGRNVHSPPESHLFQRIFWYFFGGFGSILLGGGILVFIAWKPLGDPPAVANLALAIVLIAVWVIQALFNGWQDFSSSRVMKSITGMLPEECYVLRDSLKQSITAADIVCGDVLYFKAGNKMPADVRFIEVTSDAKFDRGILTGESLPISAVTESTESNYLETKCIGLQGTHCVSGSGVGIVVSTGDSTVFGHIAKLTSTESTQRTNLQKEIIRFIVVIVAMMLTMCLIVIGVWAGYIRKEHESYMPPSLLIVNLVSVAIAFVPEGLPVAVTASLTIVADIMKRHKILCKSLKTVETLGSVSVLLSDKTGTLTKNQMVVTDCLVGSRTLVVAEAEKQGLSGSSTESARQTALKQMQVVGAVCNAGEFDAKTYHLPLPDRKIIGDATDQAVLRFSETLAPVTQAQSLWRKRFDLPFNSKAKFALRVSSAADPQAVSTTISRGEANGFNADTDMLMMVKGAPDVLIPRCDQYVGDDAEVHDLDDSIRITVNNIKDQWSRDGKRVLLLGRKLLPSSKISAAPEDGNFESDVQGHAKSGLTLIGLVAMTDPPRDEIPNVIHTLRTAGVRTMMVTGDFKLTAQTIARSCGIITCAENEVHSVADLPRNPPTADGSTPKEPSLIPQIRQAVVLSGTELPPLTMHQWSLIVQYPAVVFARTTPDQKLLIVQRFRAAGYVVGMTGDGVNDAPSLKEADIGIAPGSASDIALEASDMVLLASFSSIIPAVAYGRSVFINLKKTVAYLLPAGSYSEFWPVMTSVIFGIPQILSSFLMIVICCFTDCAAAVALAYEKPEADVLTRPPRDIKKDHLVDWKLLFHSYIYTGTMETLISFSLAFWYLERKGLTFRSLWFSFGNYETPPGHEDDQDYVTNQLAIGSGIYFITLVVLQWFNLMCVRTRRLSIFQHPPIGNKNTQNYLLFPAIIFAIVIAVVFVYINEIHEVAGSGPVPVEHWFIPMALGLCILCLEEGRKAAIKRWPDGVLAKMAW</sequence>
<dbReference type="OrthoDB" id="158672at2759"/>
<dbReference type="SMART" id="SM00831">
    <property type="entry name" value="Cation_ATPase_N"/>
    <property type="match status" value="1"/>
</dbReference>
<evidence type="ECO:0000313" key="13">
    <source>
        <dbReference type="Proteomes" id="UP000606974"/>
    </source>
</evidence>
<keyword evidence="13" id="KW-1185">Reference proteome</keyword>
<dbReference type="Pfam" id="PF00689">
    <property type="entry name" value="Cation_ATPase_C"/>
    <property type="match status" value="1"/>
</dbReference>
<name>A0A8H7AJU3_9EURO</name>
<dbReference type="PANTHER" id="PTHR43294:SF21">
    <property type="entry name" value="CATION TRANSPORTING ATPASE"/>
    <property type="match status" value="1"/>
</dbReference>
<dbReference type="Gene3D" id="2.70.150.10">
    <property type="entry name" value="Calcium-transporting ATPase, cytoplasmic transduction domain A"/>
    <property type="match status" value="1"/>
</dbReference>
<evidence type="ECO:0000256" key="1">
    <source>
        <dbReference type="ARBA" id="ARBA00004651"/>
    </source>
</evidence>
<evidence type="ECO:0000259" key="11">
    <source>
        <dbReference type="SMART" id="SM00831"/>
    </source>
</evidence>
<evidence type="ECO:0000256" key="7">
    <source>
        <dbReference type="ARBA" id="ARBA00022989"/>
    </source>
</evidence>
<dbReference type="SUPFAM" id="SSF56784">
    <property type="entry name" value="HAD-like"/>
    <property type="match status" value="1"/>
</dbReference>
<dbReference type="PROSITE" id="PS00154">
    <property type="entry name" value="ATPASE_E1_E2"/>
    <property type="match status" value="1"/>
</dbReference>
<dbReference type="GO" id="GO:0005886">
    <property type="term" value="C:plasma membrane"/>
    <property type="evidence" value="ECO:0007669"/>
    <property type="project" value="UniProtKB-SubCell"/>
</dbReference>
<comment type="subcellular location">
    <subcellularLocation>
        <location evidence="1">Cell membrane</location>
        <topology evidence="1">Multi-pass membrane protein</topology>
    </subcellularLocation>
</comment>
<keyword evidence="5" id="KW-0067">ATP-binding</keyword>
<feature type="transmembrane region" description="Helical" evidence="10">
    <location>
        <begin position="965"/>
        <end position="989"/>
    </location>
</feature>
<keyword evidence="8 10" id="KW-0472">Membrane</keyword>
<dbReference type="InterPro" id="IPR023214">
    <property type="entry name" value="HAD_sf"/>
</dbReference>
<dbReference type="GO" id="GO:1990573">
    <property type="term" value="P:potassium ion import across plasma membrane"/>
    <property type="evidence" value="ECO:0007669"/>
    <property type="project" value="TreeGrafter"/>
</dbReference>
<dbReference type="GO" id="GO:0036376">
    <property type="term" value="P:sodium ion export across plasma membrane"/>
    <property type="evidence" value="ECO:0007669"/>
    <property type="project" value="TreeGrafter"/>
</dbReference>
<dbReference type="InterPro" id="IPR036412">
    <property type="entry name" value="HAD-like_sf"/>
</dbReference>
<evidence type="ECO:0000256" key="8">
    <source>
        <dbReference type="ARBA" id="ARBA00023136"/>
    </source>
</evidence>
<dbReference type="SFLD" id="SFLDS00003">
    <property type="entry name" value="Haloacid_Dehalogenase"/>
    <property type="match status" value="1"/>
</dbReference>
<evidence type="ECO:0000256" key="9">
    <source>
        <dbReference type="SAM" id="MobiDB-lite"/>
    </source>
</evidence>
<dbReference type="InterPro" id="IPR004014">
    <property type="entry name" value="ATPase_P-typ_cation-transptr_N"/>
</dbReference>
<dbReference type="Gene3D" id="3.40.50.1000">
    <property type="entry name" value="HAD superfamily/HAD-like"/>
    <property type="match status" value="1"/>
</dbReference>
<feature type="transmembrane region" description="Helical" evidence="10">
    <location>
        <begin position="209"/>
        <end position="228"/>
    </location>
</feature>
<protein>
    <recommendedName>
        <fullName evidence="11">Cation-transporting P-type ATPase N-terminal domain-containing protein</fullName>
    </recommendedName>
</protein>
<evidence type="ECO:0000256" key="6">
    <source>
        <dbReference type="ARBA" id="ARBA00022967"/>
    </source>
</evidence>
<feature type="domain" description="Cation-transporting P-type ATPase N-terminal" evidence="11">
    <location>
        <begin position="125"/>
        <end position="198"/>
    </location>
</feature>
<dbReference type="InterPro" id="IPR059000">
    <property type="entry name" value="ATPase_P-type_domA"/>
</dbReference>
<dbReference type="PANTHER" id="PTHR43294">
    <property type="entry name" value="SODIUM/POTASSIUM-TRANSPORTING ATPASE SUBUNIT ALPHA"/>
    <property type="match status" value="1"/>
</dbReference>
<dbReference type="GO" id="GO:1902600">
    <property type="term" value="P:proton transmembrane transport"/>
    <property type="evidence" value="ECO:0007669"/>
    <property type="project" value="TreeGrafter"/>
</dbReference>
<feature type="transmembrane region" description="Helical" evidence="10">
    <location>
        <begin position="406"/>
        <end position="434"/>
    </location>
</feature>
<keyword evidence="2" id="KW-1003">Cell membrane</keyword>
<dbReference type="SUPFAM" id="SSF81665">
    <property type="entry name" value="Calcium ATPase, transmembrane domain M"/>
    <property type="match status" value="1"/>
</dbReference>
<keyword evidence="7 10" id="KW-1133">Transmembrane helix</keyword>
<keyword evidence="6" id="KW-1278">Translocase</keyword>
<dbReference type="Gene3D" id="3.40.1110.10">
    <property type="entry name" value="Calcium-transporting ATPase, cytoplasmic domain N"/>
    <property type="match status" value="1"/>
</dbReference>
<feature type="transmembrane region" description="Helical" evidence="10">
    <location>
        <begin position="1097"/>
        <end position="1115"/>
    </location>
</feature>
<dbReference type="Gene3D" id="1.20.1110.10">
    <property type="entry name" value="Calcium-transporting ATPase, transmembrane domain"/>
    <property type="match status" value="1"/>
</dbReference>
<gene>
    <name evidence="12" type="ORF">GJ744_009279</name>
</gene>
<evidence type="ECO:0000256" key="10">
    <source>
        <dbReference type="SAM" id="Phobius"/>
    </source>
</evidence>
<proteinExistence type="predicted"/>
<dbReference type="PRINTS" id="PR00119">
    <property type="entry name" value="CATATPASE"/>
</dbReference>
<dbReference type="InterPro" id="IPR018303">
    <property type="entry name" value="ATPase_P-typ_P_site"/>
</dbReference>
<evidence type="ECO:0000256" key="5">
    <source>
        <dbReference type="ARBA" id="ARBA00022840"/>
    </source>
</evidence>
<dbReference type="GO" id="GO:0006883">
    <property type="term" value="P:intracellular sodium ion homeostasis"/>
    <property type="evidence" value="ECO:0007669"/>
    <property type="project" value="TreeGrafter"/>
</dbReference>
<dbReference type="InterPro" id="IPR023298">
    <property type="entry name" value="ATPase_P-typ_TM_dom_sf"/>
</dbReference>
<dbReference type="GO" id="GO:0005524">
    <property type="term" value="F:ATP binding"/>
    <property type="evidence" value="ECO:0007669"/>
    <property type="project" value="UniProtKB-KW"/>
</dbReference>
<dbReference type="SFLD" id="SFLDF00027">
    <property type="entry name" value="p-type_atpase"/>
    <property type="match status" value="1"/>
</dbReference>
<dbReference type="EMBL" id="JAACFV010000054">
    <property type="protein sequence ID" value="KAF7508426.1"/>
    <property type="molecule type" value="Genomic_DNA"/>
</dbReference>
<evidence type="ECO:0000256" key="4">
    <source>
        <dbReference type="ARBA" id="ARBA00022741"/>
    </source>
</evidence>
<feature type="transmembrane region" description="Helical" evidence="10">
    <location>
        <begin position="174"/>
        <end position="197"/>
    </location>
</feature>
<feature type="transmembrane region" description="Helical" evidence="10">
    <location>
        <begin position="1023"/>
        <end position="1045"/>
    </location>
</feature>
<evidence type="ECO:0000256" key="3">
    <source>
        <dbReference type="ARBA" id="ARBA00022692"/>
    </source>
</evidence>
<accession>A0A8H7AJU3</accession>
<feature type="transmembrane region" description="Helical" evidence="10">
    <location>
        <begin position="1066"/>
        <end position="1085"/>
    </location>
</feature>
<dbReference type="AlphaFoldDB" id="A0A8H7AJU3"/>
<dbReference type="Pfam" id="PF00122">
    <property type="entry name" value="E1-E2_ATPase"/>
    <property type="match status" value="1"/>
</dbReference>
<evidence type="ECO:0000313" key="12">
    <source>
        <dbReference type="EMBL" id="KAF7508426.1"/>
    </source>
</evidence>
<feature type="transmembrane region" description="Helical" evidence="10">
    <location>
        <begin position="368"/>
        <end position="394"/>
    </location>
</feature>
<dbReference type="Pfam" id="PF13246">
    <property type="entry name" value="Cation_ATPase"/>
    <property type="match status" value="1"/>
</dbReference>
<dbReference type="InterPro" id="IPR001757">
    <property type="entry name" value="P_typ_ATPase"/>
</dbReference>
<dbReference type="InterPro" id="IPR044492">
    <property type="entry name" value="P_typ_ATPase_HD_dom"/>
</dbReference>
<dbReference type="Pfam" id="PF00690">
    <property type="entry name" value="Cation_ATPase_N"/>
    <property type="match status" value="1"/>
</dbReference>
<dbReference type="Proteomes" id="UP000606974">
    <property type="component" value="Unassembled WGS sequence"/>
</dbReference>
<dbReference type="SUPFAM" id="SSF81660">
    <property type="entry name" value="Metal cation-transporting ATPase, ATP-binding domain N"/>
    <property type="match status" value="1"/>
</dbReference>
<keyword evidence="3 10" id="KW-0812">Transmembrane</keyword>
<dbReference type="GO" id="GO:0005391">
    <property type="term" value="F:P-type sodium:potassium-exchanging transporter activity"/>
    <property type="evidence" value="ECO:0007669"/>
    <property type="project" value="TreeGrafter"/>
</dbReference>
<dbReference type="SFLD" id="SFLDG00002">
    <property type="entry name" value="C1.7:_P-type_atpase_like"/>
    <property type="match status" value="1"/>
</dbReference>
<keyword evidence="4" id="KW-0547">Nucleotide-binding</keyword>
<dbReference type="InterPro" id="IPR050510">
    <property type="entry name" value="Cation_transp_ATPase_P-type"/>
</dbReference>
<dbReference type="InterPro" id="IPR008250">
    <property type="entry name" value="ATPase_P-typ_transduc_dom_A_sf"/>
</dbReference>
<dbReference type="GO" id="GO:0030007">
    <property type="term" value="P:intracellular potassium ion homeostasis"/>
    <property type="evidence" value="ECO:0007669"/>
    <property type="project" value="TreeGrafter"/>
</dbReference>
<dbReference type="InterPro" id="IPR006068">
    <property type="entry name" value="ATPase_P-typ_cation-transptr_C"/>
</dbReference>
<dbReference type="PRINTS" id="PR00121">
    <property type="entry name" value="NAKATPASE"/>
</dbReference>
<dbReference type="GO" id="GO:0016887">
    <property type="term" value="F:ATP hydrolysis activity"/>
    <property type="evidence" value="ECO:0007669"/>
    <property type="project" value="InterPro"/>
</dbReference>
<reference evidence="12" key="1">
    <citation type="submission" date="2020-02" db="EMBL/GenBank/DDBJ databases">
        <authorList>
            <person name="Palmer J.M."/>
        </authorList>
    </citation>
    <scope>NUCLEOTIDE SEQUENCE</scope>
    <source>
        <strain evidence="12">EPUS1.4</strain>
        <tissue evidence="12">Thallus</tissue>
    </source>
</reference>
<dbReference type="NCBIfam" id="TIGR01494">
    <property type="entry name" value="ATPase_P-type"/>
    <property type="match status" value="2"/>
</dbReference>